<dbReference type="Gene3D" id="3.40.50.150">
    <property type="entry name" value="Vaccinia Virus protein VP39"/>
    <property type="match status" value="1"/>
</dbReference>
<evidence type="ECO:0000313" key="1">
    <source>
        <dbReference type="EMBL" id="OLP97060.1"/>
    </source>
</evidence>
<name>A0A1Q9DPG2_SYMMI</name>
<dbReference type="EMBL" id="LSRX01000447">
    <property type="protein sequence ID" value="OLP97060.1"/>
    <property type="molecule type" value="Genomic_DNA"/>
</dbReference>
<dbReference type="AlphaFoldDB" id="A0A1Q9DPG2"/>
<dbReference type="Proteomes" id="UP000186817">
    <property type="component" value="Unassembled WGS sequence"/>
</dbReference>
<gene>
    <name evidence="1" type="primary">METTL21A</name>
    <name evidence="1" type="ORF">AK812_SmicGene20656</name>
</gene>
<dbReference type="Pfam" id="PF10294">
    <property type="entry name" value="Methyltransf_16"/>
    <property type="match status" value="1"/>
</dbReference>
<dbReference type="GO" id="GO:0008168">
    <property type="term" value="F:methyltransferase activity"/>
    <property type="evidence" value="ECO:0007669"/>
    <property type="project" value="UniProtKB-KW"/>
</dbReference>
<keyword evidence="1" id="KW-0808">Transferase</keyword>
<accession>A0A1Q9DPG2</accession>
<organism evidence="1 2">
    <name type="scientific">Symbiodinium microadriaticum</name>
    <name type="common">Dinoflagellate</name>
    <name type="synonym">Zooxanthella microadriatica</name>
    <dbReference type="NCBI Taxonomy" id="2951"/>
    <lineage>
        <taxon>Eukaryota</taxon>
        <taxon>Sar</taxon>
        <taxon>Alveolata</taxon>
        <taxon>Dinophyceae</taxon>
        <taxon>Suessiales</taxon>
        <taxon>Symbiodiniaceae</taxon>
        <taxon>Symbiodinium</taxon>
    </lineage>
</organism>
<reference evidence="1 2" key="1">
    <citation type="submission" date="2016-02" db="EMBL/GenBank/DDBJ databases">
        <title>Genome analysis of coral dinoflagellate symbionts highlights evolutionary adaptations to a symbiotic lifestyle.</title>
        <authorList>
            <person name="Aranda M."/>
            <person name="Li Y."/>
            <person name="Liew Y.J."/>
            <person name="Baumgarten S."/>
            <person name="Simakov O."/>
            <person name="Wilson M."/>
            <person name="Piel J."/>
            <person name="Ashoor H."/>
            <person name="Bougouffa S."/>
            <person name="Bajic V.B."/>
            <person name="Ryu T."/>
            <person name="Ravasi T."/>
            <person name="Bayer T."/>
            <person name="Micklem G."/>
            <person name="Kim H."/>
            <person name="Bhak J."/>
            <person name="Lajeunesse T.C."/>
            <person name="Voolstra C.R."/>
        </authorList>
    </citation>
    <scope>NUCLEOTIDE SEQUENCE [LARGE SCALE GENOMIC DNA]</scope>
    <source>
        <strain evidence="1 2">CCMP2467</strain>
    </source>
</reference>
<sequence>MLLRTYLTSTPVLEGTRLRFAVSVTDEMFMPLPGDFSLDLSLRDSKGTRLAGIRDVQVSSFRICDGLELVIDCAVPESVVEQDACLLVAAKTETDSEAGTGSRARSRSPARSSKCRVQTSASCNDRALPEAQRLGDIWAVHAEALHGDAVLSCEYPLSSREDEHCFRCFAFGSHVLRIREEISSAEMPTGGHLWDAGVVLAHWLTTMGPNAAELRGKAVLELGSGCGLPGIVAAHLFASRTVFTDRQPVLQLVKQNVATNCPNQNTRVLELDWVKKEHWHQVKSQCGDAFDIILMSDLLYTSTAASKVKDTLLFFSKPGTLIFLAHKPRMESPGSPSEPCNPLALESTLGPWFESTRILSVGREHCPIHLFRMSRWPSQDRGELEKRFKRVLS</sequence>
<keyword evidence="2" id="KW-1185">Reference proteome</keyword>
<dbReference type="InterPro" id="IPR029063">
    <property type="entry name" value="SAM-dependent_MTases_sf"/>
</dbReference>
<comment type="caution">
    <text evidence="1">The sequence shown here is derived from an EMBL/GenBank/DDBJ whole genome shotgun (WGS) entry which is preliminary data.</text>
</comment>
<proteinExistence type="predicted"/>
<dbReference type="PANTHER" id="PTHR14614">
    <property type="entry name" value="HEPATOCELLULAR CARCINOMA-ASSOCIATED ANTIGEN"/>
    <property type="match status" value="1"/>
</dbReference>
<evidence type="ECO:0000313" key="2">
    <source>
        <dbReference type="Proteomes" id="UP000186817"/>
    </source>
</evidence>
<protein>
    <submittedName>
        <fullName evidence="1">Protein N-lysine methyltransferase METTL21A</fullName>
    </submittedName>
</protein>
<dbReference type="OrthoDB" id="407325at2759"/>
<dbReference type="InterPro" id="IPR019410">
    <property type="entry name" value="Methyltransf_16"/>
</dbReference>
<dbReference type="GO" id="GO:0032259">
    <property type="term" value="P:methylation"/>
    <property type="evidence" value="ECO:0007669"/>
    <property type="project" value="UniProtKB-KW"/>
</dbReference>
<keyword evidence="1" id="KW-0489">Methyltransferase</keyword>
<dbReference type="SUPFAM" id="SSF53335">
    <property type="entry name" value="S-adenosyl-L-methionine-dependent methyltransferases"/>
    <property type="match status" value="1"/>
</dbReference>